<dbReference type="EMBL" id="JAUOZU010000009">
    <property type="protein sequence ID" value="MDO6965208.1"/>
    <property type="molecule type" value="Genomic_DNA"/>
</dbReference>
<reference evidence="1" key="1">
    <citation type="journal article" date="2015" name="Int. J. Syst. Evol. Microbiol.">
        <title>Rhizobium alvei sp. nov., isolated from a freshwater river.</title>
        <authorList>
            <person name="Sheu S.Y."/>
            <person name="Huang H.W."/>
            <person name="Young C.C."/>
            <person name="Chen W.M."/>
        </authorList>
    </citation>
    <scope>NUCLEOTIDE SEQUENCE</scope>
    <source>
        <strain evidence="1">TNR-22</strain>
    </source>
</reference>
<comment type="caution">
    <text evidence="1">The sequence shown here is derived from an EMBL/GenBank/DDBJ whole genome shotgun (WGS) entry which is preliminary data.</text>
</comment>
<organism evidence="1 2">
    <name type="scientific">Rhizobium alvei</name>
    <dbReference type="NCBI Taxonomy" id="1132659"/>
    <lineage>
        <taxon>Bacteria</taxon>
        <taxon>Pseudomonadati</taxon>
        <taxon>Pseudomonadota</taxon>
        <taxon>Alphaproteobacteria</taxon>
        <taxon>Hyphomicrobiales</taxon>
        <taxon>Rhizobiaceae</taxon>
        <taxon>Rhizobium/Agrobacterium group</taxon>
        <taxon>Rhizobium</taxon>
    </lineage>
</organism>
<sequence>MMRTYQNQDIHKLVHSRTLGQRTVVKKLLAMRDLAEAEQRAASEAPMIPDDGQNADLREIELALQDVGYKPA</sequence>
<name>A0ABT8YNE8_9HYPH</name>
<evidence type="ECO:0000313" key="2">
    <source>
        <dbReference type="Proteomes" id="UP001174932"/>
    </source>
</evidence>
<proteinExistence type="predicted"/>
<dbReference type="Proteomes" id="UP001174932">
    <property type="component" value="Unassembled WGS sequence"/>
</dbReference>
<protein>
    <submittedName>
        <fullName evidence="1">Uncharacterized protein</fullName>
    </submittedName>
</protein>
<gene>
    <name evidence="1" type="ORF">Q4481_14670</name>
</gene>
<evidence type="ECO:0000313" key="1">
    <source>
        <dbReference type="EMBL" id="MDO6965208.1"/>
    </source>
</evidence>
<reference evidence="1" key="2">
    <citation type="submission" date="2023-07" db="EMBL/GenBank/DDBJ databases">
        <authorList>
            <person name="Shen H."/>
        </authorList>
    </citation>
    <scope>NUCLEOTIDE SEQUENCE</scope>
    <source>
        <strain evidence="1">TNR-22</strain>
    </source>
</reference>
<accession>A0ABT8YNE8</accession>
<dbReference type="RefSeq" id="WP_304377139.1">
    <property type="nucleotide sequence ID" value="NZ_JAUOZU010000009.1"/>
</dbReference>
<keyword evidence="2" id="KW-1185">Reference proteome</keyword>